<proteinExistence type="predicted"/>
<organism evidence="2 3">
    <name type="scientific">Brevibacillus fulvus</name>
    <dbReference type="NCBI Taxonomy" id="1125967"/>
    <lineage>
        <taxon>Bacteria</taxon>
        <taxon>Bacillati</taxon>
        <taxon>Bacillota</taxon>
        <taxon>Bacilli</taxon>
        <taxon>Bacillales</taxon>
        <taxon>Paenibacillaceae</taxon>
        <taxon>Brevibacillus</taxon>
    </lineage>
</organism>
<dbReference type="RefSeq" id="WP_204519267.1">
    <property type="nucleotide sequence ID" value="NZ_BAABIN010000037.1"/>
</dbReference>
<dbReference type="EMBL" id="JAFBEB010000013">
    <property type="protein sequence ID" value="MBM7591565.1"/>
    <property type="molecule type" value="Genomic_DNA"/>
</dbReference>
<evidence type="ECO:0000256" key="1">
    <source>
        <dbReference type="SAM" id="SignalP"/>
    </source>
</evidence>
<reference evidence="2" key="1">
    <citation type="submission" date="2021-01" db="EMBL/GenBank/DDBJ databases">
        <title>Genomic Encyclopedia of Type Strains, Phase IV (KMG-IV): sequencing the most valuable type-strain genomes for metagenomic binning, comparative biology and taxonomic classification.</title>
        <authorList>
            <person name="Goeker M."/>
        </authorList>
    </citation>
    <scope>NUCLEOTIDE SEQUENCE</scope>
    <source>
        <strain evidence="2">DSM 25523</strain>
    </source>
</reference>
<evidence type="ECO:0000313" key="2">
    <source>
        <dbReference type="EMBL" id="MBM7591565.1"/>
    </source>
</evidence>
<feature type="signal peptide" evidence="1">
    <location>
        <begin position="1"/>
        <end position="20"/>
    </location>
</feature>
<evidence type="ECO:0000313" key="3">
    <source>
        <dbReference type="Proteomes" id="UP000717624"/>
    </source>
</evidence>
<accession>A0A938Y5D8</accession>
<keyword evidence="3" id="KW-1185">Reference proteome</keyword>
<gene>
    <name evidence="2" type="ORF">JOD01_003216</name>
</gene>
<keyword evidence="1" id="KW-0732">Signal</keyword>
<dbReference type="AlphaFoldDB" id="A0A938Y5D8"/>
<sequence>MWLIVCLSLLLNLGQQQGTAAEQVELFDTDKERVVQTINNSAAFQQTAQAMLASITGRVMEISPSLAKAMIVKIPLAPPQHMRIPKESVEADITNVFVVMPKQGERKPWLLLHTTENDTILVEFSSSLDKLKKLLNEKRALARGNAKAWYNSETFIVM</sequence>
<protein>
    <submittedName>
        <fullName evidence="2">Uncharacterized protein</fullName>
    </submittedName>
</protein>
<feature type="chain" id="PRO_5037508574" evidence="1">
    <location>
        <begin position="21"/>
        <end position="158"/>
    </location>
</feature>
<dbReference type="Proteomes" id="UP000717624">
    <property type="component" value="Unassembled WGS sequence"/>
</dbReference>
<comment type="caution">
    <text evidence="2">The sequence shown here is derived from an EMBL/GenBank/DDBJ whole genome shotgun (WGS) entry which is preliminary data.</text>
</comment>
<name>A0A938Y5D8_9BACL</name>